<accession>A0A9X1YE97</accession>
<dbReference type="EMBL" id="JALPRX010000233">
    <property type="protein sequence ID" value="MCK8788242.1"/>
    <property type="molecule type" value="Genomic_DNA"/>
</dbReference>
<feature type="non-terminal residue" evidence="2">
    <location>
        <position position="1"/>
    </location>
</feature>
<organism evidence="2 3">
    <name type="scientific">Roseomonas acroporae</name>
    <dbReference type="NCBI Taxonomy" id="2937791"/>
    <lineage>
        <taxon>Bacteria</taxon>
        <taxon>Pseudomonadati</taxon>
        <taxon>Pseudomonadota</taxon>
        <taxon>Alphaproteobacteria</taxon>
        <taxon>Acetobacterales</taxon>
        <taxon>Roseomonadaceae</taxon>
        <taxon>Roseomonas</taxon>
    </lineage>
</organism>
<reference evidence="2" key="1">
    <citation type="submission" date="2022-04" db="EMBL/GenBank/DDBJ databases">
        <title>Roseomonas acroporae sp. nov., isolated from coral Acropora digitifera.</title>
        <authorList>
            <person name="Sun H."/>
        </authorList>
    </citation>
    <scope>NUCLEOTIDE SEQUENCE</scope>
    <source>
        <strain evidence="2">NAR14</strain>
    </source>
</reference>
<comment type="caution">
    <text evidence="2">The sequence shown here is derived from an EMBL/GenBank/DDBJ whole genome shotgun (WGS) entry which is preliminary data.</text>
</comment>
<keyword evidence="3" id="KW-1185">Reference proteome</keyword>
<dbReference type="RefSeq" id="WP_248670283.1">
    <property type="nucleotide sequence ID" value="NZ_JALPRX010000233.1"/>
</dbReference>
<evidence type="ECO:0000313" key="2">
    <source>
        <dbReference type="EMBL" id="MCK8788242.1"/>
    </source>
</evidence>
<protein>
    <submittedName>
        <fullName evidence="2">Uncharacterized protein</fullName>
    </submittedName>
</protein>
<dbReference type="Proteomes" id="UP001139516">
    <property type="component" value="Unassembled WGS sequence"/>
</dbReference>
<gene>
    <name evidence="2" type="ORF">M0638_28225</name>
</gene>
<feature type="region of interest" description="Disordered" evidence="1">
    <location>
        <begin position="55"/>
        <end position="77"/>
    </location>
</feature>
<sequence length="100" mass="11043">SGDVVSARQHHGEARRDGASLPPELRRLAPVLGQRARIEALAAWLIDLLDRMDGDVEAEPDHDGEEEPGEGRDNPVTLMTNRRPVRQVCRAMTSRVRVAA</sequence>
<proteinExistence type="predicted"/>
<evidence type="ECO:0000256" key="1">
    <source>
        <dbReference type="SAM" id="MobiDB-lite"/>
    </source>
</evidence>
<dbReference type="AlphaFoldDB" id="A0A9X1YE97"/>
<feature type="compositionally biased region" description="Acidic residues" evidence="1">
    <location>
        <begin position="55"/>
        <end position="68"/>
    </location>
</feature>
<name>A0A9X1YE97_9PROT</name>
<evidence type="ECO:0000313" key="3">
    <source>
        <dbReference type="Proteomes" id="UP001139516"/>
    </source>
</evidence>
<feature type="region of interest" description="Disordered" evidence="1">
    <location>
        <begin position="1"/>
        <end position="21"/>
    </location>
</feature>